<dbReference type="InterPro" id="IPR013520">
    <property type="entry name" value="Ribonucl_H"/>
</dbReference>
<dbReference type="Pfam" id="PF00929">
    <property type="entry name" value="RNase_T"/>
    <property type="match status" value="1"/>
</dbReference>
<dbReference type="RefSeq" id="WP_106088540.1">
    <property type="nucleotide sequence ID" value="NZ_PVNL01000035.1"/>
</dbReference>
<dbReference type="InterPro" id="IPR036397">
    <property type="entry name" value="RNaseH_sf"/>
</dbReference>
<gene>
    <name evidence="2" type="ORF">ENSA7_15130</name>
</gene>
<protein>
    <submittedName>
        <fullName evidence="2">DNA polymerase III subunit epsilon</fullName>
    </submittedName>
</protein>
<dbReference type="GO" id="GO:0045004">
    <property type="term" value="P:DNA replication proofreading"/>
    <property type="evidence" value="ECO:0007669"/>
    <property type="project" value="TreeGrafter"/>
</dbReference>
<dbReference type="EMBL" id="PVNL01000035">
    <property type="protein sequence ID" value="PRQ08879.1"/>
    <property type="molecule type" value="Genomic_DNA"/>
</dbReference>
<reference evidence="2 3" key="1">
    <citation type="submission" date="2018-03" db="EMBL/GenBank/DDBJ databases">
        <title>Draft Genome Sequences of the Obligatory Marine Myxobacteria Enhygromyxa salina SWB007.</title>
        <authorList>
            <person name="Poehlein A."/>
            <person name="Moghaddam J.A."/>
            <person name="Harms H."/>
            <person name="Alanjari M."/>
            <person name="Koenig G.M."/>
            <person name="Daniel R."/>
            <person name="Schaeberle T.F."/>
        </authorList>
    </citation>
    <scope>NUCLEOTIDE SEQUENCE [LARGE SCALE GENOMIC DNA]</scope>
    <source>
        <strain evidence="2 3">SWB007</strain>
    </source>
</reference>
<evidence type="ECO:0000259" key="1">
    <source>
        <dbReference type="SMART" id="SM00479"/>
    </source>
</evidence>
<dbReference type="PANTHER" id="PTHR30231">
    <property type="entry name" value="DNA POLYMERASE III SUBUNIT EPSILON"/>
    <property type="match status" value="1"/>
</dbReference>
<dbReference type="SUPFAM" id="SSF53098">
    <property type="entry name" value="Ribonuclease H-like"/>
    <property type="match status" value="1"/>
</dbReference>
<dbReference type="InterPro" id="IPR012337">
    <property type="entry name" value="RNaseH-like_sf"/>
</dbReference>
<organism evidence="2 3">
    <name type="scientific">Enhygromyxa salina</name>
    <dbReference type="NCBI Taxonomy" id="215803"/>
    <lineage>
        <taxon>Bacteria</taxon>
        <taxon>Pseudomonadati</taxon>
        <taxon>Myxococcota</taxon>
        <taxon>Polyangia</taxon>
        <taxon>Nannocystales</taxon>
        <taxon>Nannocystaceae</taxon>
        <taxon>Enhygromyxa</taxon>
    </lineage>
</organism>
<dbReference type="GO" id="GO:0003676">
    <property type="term" value="F:nucleic acid binding"/>
    <property type="evidence" value="ECO:0007669"/>
    <property type="project" value="InterPro"/>
</dbReference>
<comment type="caution">
    <text evidence="2">The sequence shown here is derived from an EMBL/GenBank/DDBJ whole genome shotgun (WGS) entry which is preliminary data.</text>
</comment>
<evidence type="ECO:0000313" key="2">
    <source>
        <dbReference type="EMBL" id="PRQ08879.1"/>
    </source>
</evidence>
<dbReference type="GO" id="GO:0008408">
    <property type="term" value="F:3'-5' exonuclease activity"/>
    <property type="evidence" value="ECO:0007669"/>
    <property type="project" value="TreeGrafter"/>
</dbReference>
<name>A0A2S9YV08_9BACT</name>
<dbReference type="CDD" id="cd06127">
    <property type="entry name" value="DEDDh"/>
    <property type="match status" value="1"/>
</dbReference>
<dbReference type="SMART" id="SM00479">
    <property type="entry name" value="EXOIII"/>
    <property type="match status" value="1"/>
</dbReference>
<dbReference type="OrthoDB" id="5497329at2"/>
<feature type="domain" description="Exonuclease" evidence="1">
    <location>
        <begin position="30"/>
        <end position="198"/>
    </location>
</feature>
<dbReference type="Gene3D" id="3.30.420.10">
    <property type="entry name" value="Ribonuclease H-like superfamily/Ribonuclease H"/>
    <property type="match status" value="1"/>
</dbReference>
<dbReference type="GO" id="GO:0005829">
    <property type="term" value="C:cytosol"/>
    <property type="evidence" value="ECO:0007669"/>
    <property type="project" value="TreeGrafter"/>
</dbReference>
<sequence length="287" mass="31759">MSDATAPTSVPQIKDLGPRFFEFVSSLERPVVFLDIEATGVDPQRDRIIEISLLRVSSDPVAIEAPRTWRINPKQRIPQEASEIHGIYNEDLESCPSFVELAGELAQVLRGADLAGFAISRLDLRLLKAEFARSEVELDLSVPRLVDAQVIFHAREPRNLAAAVEFYCSETLEGAHGAEADTIASLKVFAGQLARYEDLPTQVGELDELSTALNSAFVDLGRRFMWKDGEPAFNFGKLKGKPLRWAAGDPEHRTYLRRLLQGTLEGEAHDVVVEALQGKIRRKPGGS</sequence>
<evidence type="ECO:0000313" key="3">
    <source>
        <dbReference type="Proteomes" id="UP000238823"/>
    </source>
</evidence>
<dbReference type="Proteomes" id="UP000238823">
    <property type="component" value="Unassembled WGS sequence"/>
</dbReference>
<accession>A0A2S9YV08</accession>
<dbReference type="AlphaFoldDB" id="A0A2S9YV08"/>
<proteinExistence type="predicted"/>
<dbReference type="PANTHER" id="PTHR30231:SF41">
    <property type="entry name" value="DNA POLYMERASE III SUBUNIT EPSILON"/>
    <property type="match status" value="1"/>
</dbReference>